<keyword evidence="2" id="KW-1185">Reference proteome</keyword>
<evidence type="ECO:0000313" key="1">
    <source>
        <dbReference type="EMBL" id="CDF58202.1"/>
    </source>
</evidence>
<gene>
    <name evidence="1" type="ORF">TCEL_00248</name>
</gene>
<dbReference type="Proteomes" id="UP000014923">
    <property type="component" value="Unassembled WGS sequence"/>
</dbReference>
<reference evidence="1" key="1">
    <citation type="submission" date="2013-03" db="EMBL/GenBank/DDBJ databases">
        <title>Draft genome sequence of the hydrogen-ethanol-producing anaerobic alkalithermophilic Caloramator celere.</title>
        <authorList>
            <person name="Ciranna A."/>
            <person name="Larjo A."/>
            <person name="Kivisto A."/>
            <person name="Santala V."/>
            <person name="Roos C."/>
            <person name="Karp M."/>
        </authorList>
    </citation>
    <scope>NUCLEOTIDE SEQUENCE [LARGE SCALE GENOMIC DNA]</scope>
    <source>
        <strain evidence="1">DSM 8682</strain>
    </source>
</reference>
<accession>R7RPS4</accession>
<sequence>MLLRKTPRLFQMEAEEGLQCGLSGNPAPYTATIWVFG</sequence>
<protein>
    <submittedName>
        <fullName evidence="1">Uncharacterized protein</fullName>
    </submittedName>
</protein>
<organism evidence="1 2">
    <name type="scientific">Thermobrachium celere DSM 8682</name>
    <dbReference type="NCBI Taxonomy" id="941824"/>
    <lineage>
        <taxon>Bacteria</taxon>
        <taxon>Bacillati</taxon>
        <taxon>Bacillota</taxon>
        <taxon>Clostridia</taxon>
        <taxon>Eubacteriales</taxon>
        <taxon>Clostridiaceae</taxon>
        <taxon>Thermobrachium</taxon>
    </lineage>
</organism>
<dbReference type="AlphaFoldDB" id="R7RPS4"/>
<name>R7RPS4_9CLOT</name>
<comment type="caution">
    <text evidence="1">The sequence shown here is derived from an EMBL/GenBank/DDBJ whole genome shotgun (WGS) entry which is preliminary data.</text>
</comment>
<dbReference type="EMBL" id="CAVN010000095">
    <property type="protein sequence ID" value="CDF58202.1"/>
    <property type="molecule type" value="Genomic_DNA"/>
</dbReference>
<proteinExistence type="predicted"/>
<dbReference type="HOGENOM" id="CLU_3349767_0_0_9"/>
<evidence type="ECO:0000313" key="2">
    <source>
        <dbReference type="Proteomes" id="UP000014923"/>
    </source>
</evidence>